<dbReference type="PANTHER" id="PTHR30472">
    <property type="entry name" value="FERRIC ENTEROBACTIN TRANSPORT SYSTEM PERMEASE PROTEIN"/>
    <property type="match status" value="1"/>
</dbReference>
<feature type="transmembrane region" description="Helical" evidence="8">
    <location>
        <begin position="65"/>
        <end position="82"/>
    </location>
</feature>
<accession>A0A5N6A6S4</accession>
<comment type="similarity">
    <text evidence="2">Belongs to the binding-protein-dependent transport system permease family. FecCD subfamily.</text>
</comment>
<keyword evidence="3" id="KW-0813">Transport</keyword>
<keyword evidence="10" id="KW-1185">Reference proteome</keyword>
<evidence type="ECO:0000256" key="8">
    <source>
        <dbReference type="SAM" id="Phobius"/>
    </source>
</evidence>
<evidence type="ECO:0000256" key="2">
    <source>
        <dbReference type="ARBA" id="ARBA00007935"/>
    </source>
</evidence>
<dbReference type="Gene3D" id="1.10.3470.10">
    <property type="entry name" value="ABC transporter involved in vitamin B12 uptake, BtuC"/>
    <property type="match status" value="1"/>
</dbReference>
<feature type="transmembrane region" description="Helical" evidence="8">
    <location>
        <begin position="286"/>
        <end position="308"/>
    </location>
</feature>
<feature type="transmembrane region" description="Helical" evidence="8">
    <location>
        <begin position="94"/>
        <end position="117"/>
    </location>
</feature>
<evidence type="ECO:0000313" key="9">
    <source>
        <dbReference type="EMBL" id="KAB8164371.1"/>
    </source>
</evidence>
<feature type="transmembrane region" description="Helical" evidence="8">
    <location>
        <begin position="155"/>
        <end position="177"/>
    </location>
</feature>
<gene>
    <name evidence="9" type="ORF">FH607_016685</name>
</gene>
<dbReference type="PANTHER" id="PTHR30472:SF25">
    <property type="entry name" value="ABC TRANSPORTER PERMEASE PROTEIN MJ0876-RELATED"/>
    <property type="match status" value="1"/>
</dbReference>
<comment type="subcellular location">
    <subcellularLocation>
        <location evidence="1">Cell membrane</location>
        <topology evidence="1">Multi-pass membrane protein</topology>
    </subcellularLocation>
</comment>
<feature type="transmembrane region" description="Helical" evidence="8">
    <location>
        <begin position="314"/>
        <end position="333"/>
    </location>
</feature>
<dbReference type="GO" id="GO:0022857">
    <property type="term" value="F:transmembrane transporter activity"/>
    <property type="evidence" value="ECO:0007669"/>
    <property type="project" value="InterPro"/>
</dbReference>
<evidence type="ECO:0000256" key="5">
    <source>
        <dbReference type="ARBA" id="ARBA00022692"/>
    </source>
</evidence>
<dbReference type="SUPFAM" id="SSF81345">
    <property type="entry name" value="ABC transporter involved in vitamin B12 uptake, BtuC"/>
    <property type="match status" value="1"/>
</dbReference>
<sequence>MPLAVGLPVGAVALLVAVVVSFGVGPIDLSPGVVLSVLAERTLGVGAGEDRLSTSVVWNLRTPRVLFAALTGAALAVSGAALQSLFRNPLADPGIIGVSGGASAGAVTAIVLTPPVASAATGWLVPASAFLGGLLATAVIYLLARPGRSAGTSRLLLVGIAIGSGFAALTGFFTFVADDEELETIVFWQLGSFARIDWLRLGLVAAPILAGIAVVLVLHRRLDMLTLGERQAQHLGLNVRAARGTIVAVTALLTGACVSFAGTIGFVGLVVPHIVRLAFGPAHRAVLPLSALLGGLLLVVADTAARTVAPPAEVPIGVFTAALGAPFFLWLVLRSREVRI</sequence>
<dbReference type="EMBL" id="VDLY02000010">
    <property type="protein sequence ID" value="KAB8164371.1"/>
    <property type="molecule type" value="Genomic_DNA"/>
</dbReference>
<protein>
    <submittedName>
        <fullName evidence="9">Iron chelate uptake ABC transporter family permease subunit</fullName>
    </submittedName>
</protein>
<keyword evidence="7 8" id="KW-0472">Membrane</keyword>
<dbReference type="CDD" id="cd06550">
    <property type="entry name" value="TM_ABC_iron-siderophores_like"/>
    <property type="match status" value="1"/>
</dbReference>
<evidence type="ECO:0000256" key="7">
    <source>
        <dbReference type="ARBA" id="ARBA00023136"/>
    </source>
</evidence>
<evidence type="ECO:0000256" key="4">
    <source>
        <dbReference type="ARBA" id="ARBA00022475"/>
    </source>
</evidence>
<dbReference type="Pfam" id="PF01032">
    <property type="entry name" value="FecCD"/>
    <property type="match status" value="1"/>
</dbReference>
<dbReference type="InterPro" id="IPR000522">
    <property type="entry name" value="ABC_transptr_permease_BtuC"/>
</dbReference>
<dbReference type="AlphaFoldDB" id="A0A5N6A6S4"/>
<feature type="transmembrane region" description="Helical" evidence="8">
    <location>
        <begin position="197"/>
        <end position="217"/>
    </location>
</feature>
<feature type="transmembrane region" description="Helical" evidence="8">
    <location>
        <begin position="123"/>
        <end position="143"/>
    </location>
</feature>
<evidence type="ECO:0000256" key="6">
    <source>
        <dbReference type="ARBA" id="ARBA00022989"/>
    </source>
</evidence>
<dbReference type="GO" id="GO:0005886">
    <property type="term" value="C:plasma membrane"/>
    <property type="evidence" value="ECO:0007669"/>
    <property type="project" value="UniProtKB-SubCell"/>
</dbReference>
<dbReference type="OrthoDB" id="9782305at2"/>
<proteinExistence type="inferred from homology"/>
<evidence type="ECO:0000313" key="10">
    <source>
        <dbReference type="Proteomes" id="UP000314251"/>
    </source>
</evidence>
<comment type="caution">
    <text evidence="9">The sequence shown here is derived from an EMBL/GenBank/DDBJ whole genome shotgun (WGS) entry which is preliminary data.</text>
</comment>
<dbReference type="FunFam" id="1.10.3470.10:FF:000001">
    <property type="entry name" value="Vitamin B12 ABC transporter permease BtuC"/>
    <property type="match status" value="1"/>
</dbReference>
<organism evidence="9 10">
    <name type="scientific">Streptomyces mimosae</name>
    <dbReference type="NCBI Taxonomy" id="2586635"/>
    <lineage>
        <taxon>Bacteria</taxon>
        <taxon>Bacillati</taxon>
        <taxon>Actinomycetota</taxon>
        <taxon>Actinomycetes</taxon>
        <taxon>Kitasatosporales</taxon>
        <taxon>Streptomycetaceae</taxon>
        <taxon>Streptomyces</taxon>
    </lineage>
</organism>
<keyword evidence="5 8" id="KW-0812">Transmembrane</keyword>
<evidence type="ECO:0000256" key="1">
    <source>
        <dbReference type="ARBA" id="ARBA00004651"/>
    </source>
</evidence>
<keyword evidence="6 8" id="KW-1133">Transmembrane helix</keyword>
<name>A0A5N6A6S4_9ACTN</name>
<keyword evidence="4" id="KW-1003">Cell membrane</keyword>
<reference evidence="9" key="1">
    <citation type="submission" date="2019-10" db="EMBL/GenBank/DDBJ databases">
        <title>Nonomuraea sp. nov., isolated from Phyllanthus amarus.</title>
        <authorList>
            <person name="Klykleung N."/>
            <person name="Tanasupawat S."/>
        </authorList>
    </citation>
    <scope>NUCLEOTIDE SEQUENCE [LARGE SCALE GENOMIC DNA]</scope>
    <source>
        <strain evidence="9">3MP-10</strain>
    </source>
</reference>
<dbReference type="GO" id="GO:0033214">
    <property type="term" value="P:siderophore-iron import into cell"/>
    <property type="evidence" value="ECO:0007669"/>
    <property type="project" value="TreeGrafter"/>
</dbReference>
<dbReference type="Proteomes" id="UP000314251">
    <property type="component" value="Unassembled WGS sequence"/>
</dbReference>
<evidence type="ECO:0000256" key="3">
    <source>
        <dbReference type="ARBA" id="ARBA00022448"/>
    </source>
</evidence>
<dbReference type="InterPro" id="IPR037294">
    <property type="entry name" value="ABC_BtuC-like"/>
</dbReference>